<comment type="catalytic activity">
    <reaction evidence="1 10">
        <text>Transfers a segment of a (1-&gt;4)-alpha-D-glucan to a new position in an acceptor, which may be glucose or a (1-&gt;4)-alpha-D-glucan.</text>
        <dbReference type="EC" id="2.4.1.25"/>
    </reaction>
</comment>
<evidence type="ECO:0000256" key="2">
    <source>
        <dbReference type="ARBA" id="ARBA00005684"/>
    </source>
</evidence>
<dbReference type="InterPro" id="IPR003385">
    <property type="entry name" value="Glyco_hydro_77"/>
</dbReference>
<dbReference type="Proteomes" id="UP001194273">
    <property type="component" value="Unassembled WGS sequence"/>
</dbReference>
<dbReference type="Gene3D" id="3.20.20.80">
    <property type="entry name" value="Glycosidases"/>
    <property type="match status" value="1"/>
</dbReference>
<dbReference type="Pfam" id="PF02446">
    <property type="entry name" value="Glyco_hydro_77"/>
    <property type="match status" value="1"/>
</dbReference>
<evidence type="ECO:0000256" key="6">
    <source>
        <dbReference type="ARBA" id="ARBA00022679"/>
    </source>
</evidence>
<dbReference type="NCBIfam" id="TIGR00217">
    <property type="entry name" value="malQ"/>
    <property type="match status" value="1"/>
</dbReference>
<accession>A0ABR9QSG1</accession>
<protein>
    <recommendedName>
        <fullName evidence="4 10">4-alpha-glucanotransferase</fullName>
        <ecNumber evidence="3 10">2.4.1.25</ecNumber>
    </recommendedName>
    <alternativeName>
        <fullName evidence="8 10">Amylomaltase</fullName>
    </alternativeName>
    <alternativeName>
        <fullName evidence="9 10">Disproportionating enzyme</fullName>
    </alternativeName>
</protein>
<evidence type="ECO:0000256" key="8">
    <source>
        <dbReference type="ARBA" id="ARBA00031423"/>
    </source>
</evidence>
<evidence type="ECO:0000256" key="4">
    <source>
        <dbReference type="ARBA" id="ARBA00020295"/>
    </source>
</evidence>
<feature type="compositionally biased region" description="Basic residues" evidence="11">
    <location>
        <begin position="18"/>
        <end position="49"/>
    </location>
</feature>
<sequence length="629" mass="70128">MPLLDARGLRGGDAPARARGRPHRHLRLRRRDRPRRAPRGHRPRLPRPPRHLDRGLRRRGRLAVQRPAPHDGAPGHGASRPQGRGGAARGHPWGEGACRARVRAVPTPAQGERALAAPRDARGTRRGEEVMRRSGVLMAITSLPSAWGVGTMGAAAREFVDFLAAAGQTVWQILPIGPTGFGDSPYQVFSTYAGNPYLIDLDDLAEEGLLERSEYEGRPWGDDPLSVDYGALFRGRLEVLGRAVSRLRETRGAELASFCARESAWLEDYALFMAIKDACQGAPWGAWPEPLRRRDEEALAAARHDLAERIDYWQGVQCLFFRQWDRLREHAARSGVLLMGDIPIYVAPDSADVWANPGQFQLDERLVPTEVAGCPPDGFAAGGQLWGNPLYDWERMAGDGYAWWVERVSYQLRLYDILRIDHFRGFDSYYAIPFGAPDAREGRWREGPGAALFERLRETCGTERLVAEDLGYLTDSVARLREETGLPGMRVLEFAFDSVDGSGSVYLPHAYPRNCVAYVGTHDNDTALGWLAGACPEDAERARDYLGLNEREGEGWGMMRGIWSSVADTAIVQMQDVLCLGGETRMNVPSTVGTNWKWRAPAHYATPELVRRLRRQAELFDRVPTVGNR</sequence>
<dbReference type="GO" id="GO:0004134">
    <property type="term" value="F:4-alpha-glucanotransferase activity"/>
    <property type="evidence" value="ECO:0007669"/>
    <property type="project" value="UniProtKB-EC"/>
</dbReference>
<evidence type="ECO:0000313" key="13">
    <source>
        <dbReference type="Proteomes" id="UP001194273"/>
    </source>
</evidence>
<proteinExistence type="inferred from homology"/>
<dbReference type="EC" id="2.4.1.25" evidence="3 10"/>
<evidence type="ECO:0000256" key="7">
    <source>
        <dbReference type="ARBA" id="ARBA00023277"/>
    </source>
</evidence>
<name>A0ABR9QSG1_9ACTN</name>
<evidence type="ECO:0000256" key="9">
    <source>
        <dbReference type="ARBA" id="ARBA00031501"/>
    </source>
</evidence>
<organism evidence="12 13">
    <name type="scientific">Thermophilibacter gallinarum</name>
    <dbReference type="NCBI Taxonomy" id="2779357"/>
    <lineage>
        <taxon>Bacteria</taxon>
        <taxon>Bacillati</taxon>
        <taxon>Actinomycetota</taxon>
        <taxon>Coriobacteriia</taxon>
        <taxon>Coriobacteriales</taxon>
        <taxon>Atopobiaceae</taxon>
        <taxon>Thermophilibacter</taxon>
    </lineage>
</organism>
<gene>
    <name evidence="12" type="primary">malQ</name>
    <name evidence="12" type="ORF">INF26_04045</name>
</gene>
<feature type="region of interest" description="Disordered" evidence="11">
    <location>
        <begin position="1"/>
        <end position="129"/>
    </location>
</feature>
<reference evidence="12 13" key="1">
    <citation type="submission" date="2020-10" db="EMBL/GenBank/DDBJ databases">
        <title>ChiBAC.</title>
        <authorList>
            <person name="Zenner C."/>
            <person name="Hitch T.C.A."/>
            <person name="Clavel T."/>
        </authorList>
    </citation>
    <scope>NUCLEOTIDE SEQUENCE [LARGE SCALE GENOMIC DNA]</scope>
    <source>
        <strain evidence="12 13">DSM 107455</strain>
    </source>
</reference>
<dbReference type="PANTHER" id="PTHR32438">
    <property type="entry name" value="4-ALPHA-GLUCANOTRANSFERASE DPE1, CHLOROPLASTIC/AMYLOPLASTIC"/>
    <property type="match status" value="1"/>
</dbReference>
<feature type="compositionally biased region" description="Basic and acidic residues" evidence="11">
    <location>
        <begin position="119"/>
        <end position="129"/>
    </location>
</feature>
<evidence type="ECO:0000256" key="11">
    <source>
        <dbReference type="SAM" id="MobiDB-lite"/>
    </source>
</evidence>
<dbReference type="PANTHER" id="PTHR32438:SF5">
    <property type="entry name" value="4-ALPHA-GLUCANOTRANSFERASE DPE1, CHLOROPLASTIC_AMYLOPLASTIC"/>
    <property type="match status" value="1"/>
</dbReference>
<comment type="caution">
    <text evidence="12">The sequence shown here is derived from an EMBL/GenBank/DDBJ whole genome shotgun (WGS) entry which is preliminary data.</text>
</comment>
<evidence type="ECO:0000256" key="10">
    <source>
        <dbReference type="RuleBase" id="RU361207"/>
    </source>
</evidence>
<keyword evidence="13" id="KW-1185">Reference proteome</keyword>
<evidence type="ECO:0000256" key="1">
    <source>
        <dbReference type="ARBA" id="ARBA00000439"/>
    </source>
</evidence>
<dbReference type="SUPFAM" id="SSF51445">
    <property type="entry name" value="(Trans)glycosidases"/>
    <property type="match status" value="1"/>
</dbReference>
<evidence type="ECO:0000313" key="12">
    <source>
        <dbReference type="EMBL" id="MBE5024022.1"/>
    </source>
</evidence>
<keyword evidence="6 10" id="KW-0808">Transferase</keyword>
<comment type="similarity">
    <text evidence="2 10">Belongs to the disproportionating enzyme family.</text>
</comment>
<dbReference type="EMBL" id="JADCJZ010000002">
    <property type="protein sequence ID" value="MBE5024022.1"/>
    <property type="molecule type" value="Genomic_DNA"/>
</dbReference>
<keyword evidence="7 10" id="KW-0119">Carbohydrate metabolism</keyword>
<dbReference type="InterPro" id="IPR017853">
    <property type="entry name" value="GH"/>
</dbReference>
<dbReference type="NCBIfam" id="NF011080">
    <property type="entry name" value="PRK14508.1-3"/>
    <property type="match status" value="1"/>
</dbReference>
<keyword evidence="5 10" id="KW-0328">Glycosyltransferase</keyword>
<evidence type="ECO:0000256" key="3">
    <source>
        <dbReference type="ARBA" id="ARBA00012560"/>
    </source>
</evidence>
<evidence type="ECO:0000256" key="5">
    <source>
        <dbReference type="ARBA" id="ARBA00022676"/>
    </source>
</evidence>